<accession>A0A7G9L1S9</accession>
<dbReference type="EMBL" id="CP060697">
    <property type="protein sequence ID" value="QNM82578.1"/>
    <property type="molecule type" value="Genomic_DNA"/>
</dbReference>
<feature type="chain" id="PRO_5028861628" description="Argininosuccinate lyase" evidence="2">
    <location>
        <begin position="25"/>
        <end position="69"/>
    </location>
</feature>
<evidence type="ECO:0008006" key="5">
    <source>
        <dbReference type="Google" id="ProtNLM"/>
    </source>
</evidence>
<reference evidence="3 4" key="1">
    <citation type="submission" date="2020-08" db="EMBL/GenBank/DDBJ databases">
        <title>Sphingomonas sp. sand1-3 16S ribosomal RNA gene Genome sequencing and assembly.</title>
        <authorList>
            <person name="Kang M."/>
        </authorList>
    </citation>
    <scope>NUCLEOTIDE SEQUENCE [LARGE SCALE GENOMIC DNA]</scope>
    <source>
        <strain evidence="4">sand1-3</strain>
    </source>
</reference>
<evidence type="ECO:0000256" key="2">
    <source>
        <dbReference type="SAM" id="SignalP"/>
    </source>
</evidence>
<organism evidence="3 4">
    <name type="scientific">Sphingomonas sabuli</name>
    <dbReference type="NCBI Taxonomy" id="2764186"/>
    <lineage>
        <taxon>Bacteria</taxon>
        <taxon>Pseudomonadati</taxon>
        <taxon>Pseudomonadota</taxon>
        <taxon>Alphaproteobacteria</taxon>
        <taxon>Sphingomonadales</taxon>
        <taxon>Sphingomonadaceae</taxon>
        <taxon>Sphingomonas</taxon>
    </lineage>
</organism>
<dbReference type="RefSeq" id="WP_187479533.1">
    <property type="nucleotide sequence ID" value="NZ_CP060697.1"/>
</dbReference>
<proteinExistence type="predicted"/>
<evidence type="ECO:0000313" key="3">
    <source>
        <dbReference type="EMBL" id="QNM82578.1"/>
    </source>
</evidence>
<evidence type="ECO:0000256" key="1">
    <source>
        <dbReference type="SAM" id="MobiDB-lite"/>
    </source>
</evidence>
<dbReference type="Proteomes" id="UP000515861">
    <property type="component" value="Chromosome"/>
</dbReference>
<name>A0A7G9L1S9_9SPHN</name>
<keyword evidence="2" id="KW-0732">Signal</keyword>
<protein>
    <recommendedName>
        <fullName evidence="5">Argininosuccinate lyase</fullName>
    </recommendedName>
</protein>
<feature type="signal peptide" evidence="2">
    <location>
        <begin position="1"/>
        <end position="24"/>
    </location>
</feature>
<evidence type="ECO:0000313" key="4">
    <source>
        <dbReference type="Proteomes" id="UP000515861"/>
    </source>
</evidence>
<dbReference type="KEGG" id="ssau:H8M03_11310"/>
<feature type="region of interest" description="Disordered" evidence="1">
    <location>
        <begin position="25"/>
        <end position="69"/>
    </location>
</feature>
<sequence length="69" mass="7265">MIKGRTPRLACGPFLLALALAACGESDRPSSAENSQLENAEDMLDRAPAELEGIDDNALGSPERAVNQP</sequence>
<dbReference type="PROSITE" id="PS51257">
    <property type="entry name" value="PROKAR_LIPOPROTEIN"/>
    <property type="match status" value="1"/>
</dbReference>
<dbReference type="AlphaFoldDB" id="A0A7G9L1S9"/>
<gene>
    <name evidence="3" type="ORF">H8M03_11310</name>
</gene>
<keyword evidence="4" id="KW-1185">Reference proteome</keyword>